<dbReference type="GO" id="GO:0044877">
    <property type="term" value="F:protein-containing complex binding"/>
    <property type="evidence" value="ECO:0007669"/>
    <property type="project" value="TreeGrafter"/>
</dbReference>
<evidence type="ECO:0000256" key="10">
    <source>
        <dbReference type="ARBA" id="ARBA00023306"/>
    </source>
</evidence>
<dbReference type="GO" id="GO:0051301">
    <property type="term" value="P:cell division"/>
    <property type="evidence" value="ECO:0007669"/>
    <property type="project" value="UniProtKB-KW"/>
</dbReference>
<comment type="subcellular location">
    <subcellularLocation>
        <location evidence="2">Chromosome</location>
        <location evidence="2">Centromere</location>
        <location evidence="2">Kinetochore</location>
    </subcellularLocation>
    <subcellularLocation>
        <location evidence="1">Nucleus</location>
    </subcellularLocation>
</comment>
<evidence type="ECO:0000256" key="12">
    <source>
        <dbReference type="SAM" id="Coils"/>
    </source>
</evidence>
<dbReference type="GO" id="GO:0051315">
    <property type="term" value="P:attachment of mitotic spindle microtubules to kinetochore"/>
    <property type="evidence" value="ECO:0007669"/>
    <property type="project" value="TreeGrafter"/>
</dbReference>
<gene>
    <name evidence="15" type="ORF">WJX73_002253</name>
</gene>
<evidence type="ECO:0000259" key="14">
    <source>
        <dbReference type="Pfam" id="PF18595"/>
    </source>
</evidence>
<feature type="coiled-coil region" evidence="12">
    <location>
        <begin position="135"/>
        <end position="270"/>
    </location>
</feature>
<protein>
    <recommendedName>
        <fullName evidence="17">Kinetochore protein Nuf2</fullName>
    </recommendedName>
</protein>
<evidence type="ECO:0000256" key="11">
    <source>
        <dbReference type="ARBA" id="ARBA00023328"/>
    </source>
</evidence>
<name>A0AAW1PJP7_9CHLO</name>
<evidence type="ECO:0000259" key="13">
    <source>
        <dbReference type="Pfam" id="PF03800"/>
    </source>
</evidence>
<keyword evidence="7" id="KW-0995">Kinetochore</keyword>
<accession>A0AAW1PJP7</accession>
<dbReference type="GO" id="GO:0007052">
    <property type="term" value="P:mitotic spindle organization"/>
    <property type="evidence" value="ECO:0007669"/>
    <property type="project" value="TreeGrafter"/>
</dbReference>
<evidence type="ECO:0000256" key="7">
    <source>
        <dbReference type="ARBA" id="ARBA00022838"/>
    </source>
</evidence>
<dbReference type="Gene3D" id="1.10.418.60">
    <property type="entry name" value="Ncd80 complex, Nuf2 subunit"/>
    <property type="match status" value="1"/>
</dbReference>
<evidence type="ECO:0000256" key="9">
    <source>
        <dbReference type="ARBA" id="ARBA00023242"/>
    </source>
</evidence>
<evidence type="ECO:0000256" key="1">
    <source>
        <dbReference type="ARBA" id="ARBA00004123"/>
    </source>
</evidence>
<keyword evidence="16" id="KW-1185">Reference proteome</keyword>
<dbReference type="GO" id="GO:0051383">
    <property type="term" value="P:kinetochore organization"/>
    <property type="evidence" value="ECO:0007669"/>
    <property type="project" value="TreeGrafter"/>
</dbReference>
<feature type="coiled-coil region" evidence="12">
    <location>
        <begin position="312"/>
        <end position="339"/>
    </location>
</feature>
<proteinExistence type="inferred from homology"/>
<evidence type="ECO:0000256" key="4">
    <source>
        <dbReference type="ARBA" id="ARBA00022454"/>
    </source>
</evidence>
<dbReference type="PANTHER" id="PTHR21650:SF2">
    <property type="entry name" value="KINETOCHORE PROTEIN NUF2"/>
    <property type="match status" value="1"/>
</dbReference>
<dbReference type="GO" id="GO:0045132">
    <property type="term" value="P:meiotic chromosome segregation"/>
    <property type="evidence" value="ECO:0007669"/>
    <property type="project" value="TreeGrafter"/>
</dbReference>
<dbReference type="EMBL" id="JALJOQ010000024">
    <property type="protein sequence ID" value="KAK9808328.1"/>
    <property type="molecule type" value="Genomic_DNA"/>
</dbReference>
<evidence type="ECO:0000256" key="8">
    <source>
        <dbReference type="ARBA" id="ARBA00023054"/>
    </source>
</evidence>
<keyword evidence="4" id="KW-0158">Chromosome</keyword>
<organism evidence="15 16">
    <name type="scientific">Symbiochloris irregularis</name>
    <dbReference type="NCBI Taxonomy" id="706552"/>
    <lineage>
        <taxon>Eukaryota</taxon>
        <taxon>Viridiplantae</taxon>
        <taxon>Chlorophyta</taxon>
        <taxon>core chlorophytes</taxon>
        <taxon>Trebouxiophyceae</taxon>
        <taxon>Trebouxiales</taxon>
        <taxon>Trebouxiaceae</taxon>
        <taxon>Symbiochloris</taxon>
    </lineage>
</organism>
<keyword evidence="10" id="KW-0131">Cell cycle</keyword>
<dbReference type="AlphaFoldDB" id="A0AAW1PJP7"/>
<evidence type="ECO:0000256" key="6">
    <source>
        <dbReference type="ARBA" id="ARBA00022776"/>
    </source>
</evidence>
<keyword evidence="11" id="KW-0137">Centromere</keyword>
<sequence>MSQSYSFPVLSDQELVPWLREFDMPLTAAQLAKPTYELVKPVFEIAVAALVGVTREELQQPVFAATDVLEYPELHDESIPFMAFMSSLFKLFRAAGIKDFTLQDVCKPEAPRLRRQLSAIVNFARHREHKVAFWVDAAEQAAQAQEEAAEMQDAKAAVEAELKRLLDERAAQQPEVQALEAAHQDMYAENRQLSKQQQAAVEELARAKEASNRVEEEISSDRLRLKQAQLEGAQLRSQVIESPEKLQRKLEELSAAMEKERGLTVEAEKRMRDVQARLDAIARVERELGKAGAAVEEVGTEVGRKKEASRRVKALRGELGAVLNDMEEVEAQLRTLRAKSERLSLWTSQHQHQSQLRQEAAALAIEQRLKEREAIEASNAAQLAKLAENEGMVRSLSEKLRQVQSKHSREVAAVVEQYNALQAQVTDYHTHLFAAMASVEAC</sequence>
<evidence type="ECO:0000313" key="15">
    <source>
        <dbReference type="EMBL" id="KAK9808328.1"/>
    </source>
</evidence>
<dbReference type="Pfam" id="PF18595">
    <property type="entry name" value="Nuf2_DHR10-like"/>
    <property type="match status" value="1"/>
</dbReference>
<evidence type="ECO:0000256" key="3">
    <source>
        <dbReference type="ARBA" id="ARBA00005498"/>
    </source>
</evidence>
<dbReference type="PANTHER" id="PTHR21650">
    <property type="entry name" value="MEMBRALIN/KINETOCHORE PROTEIN NUF2"/>
    <property type="match status" value="1"/>
</dbReference>
<evidence type="ECO:0000256" key="5">
    <source>
        <dbReference type="ARBA" id="ARBA00022618"/>
    </source>
</evidence>
<evidence type="ECO:0000313" key="16">
    <source>
        <dbReference type="Proteomes" id="UP001465755"/>
    </source>
</evidence>
<keyword evidence="8 12" id="KW-0175">Coiled coil</keyword>
<feature type="domain" description="Kinetochore protein Nuf2 N-terminal" evidence="13">
    <location>
        <begin position="5"/>
        <end position="140"/>
    </location>
</feature>
<feature type="domain" description="Nuf2 DHR10-like" evidence="14">
    <location>
        <begin position="257"/>
        <end position="367"/>
    </location>
</feature>
<dbReference type="Pfam" id="PF03800">
    <property type="entry name" value="Nuf2"/>
    <property type="match status" value="1"/>
</dbReference>
<dbReference type="InterPro" id="IPR041112">
    <property type="entry name" value="Nuf2_DHR10-like"/>
</dbReference>
<dbReference type="GO" id="GO:0005634">
    <property type="term" value="C:nucleus"/>
    <property type="evidence" value="ECO:0007669"/>
    <property type="project" value="UniProtKB-SubCell"/>
</dbReference>
<evidence type="ECO:0008006" key="17">
    <source>
        <dbReference type="Google" id="ProtNLM"/>
    </source>
</evidence>
<comment type="similarity">
    <text evidence="3">Belongs to the NUF2 family.</text>
</comment>
<keyword evidence="5" id="KW-0132">Cell division</keyword>
<comment type="caution">
    <text evidence="15">The sequence shown here is derived from an EMBL/GenBank/DDBJ whole genome shotgun (WGS) entry which is preliminary data.</text>
</comment>
<dbReference type="Proteomes" id="UP001465755">
    <property type="component" value="Unassembled WGS sequence"/>
</dbReference>
<keyword evidence="6" id="KW-0498">Mitosis</keyword>
<dbReference type="InterPro" id="IPR038275">
    <property type="entry name" value="Nuf2_N_sf"/>
</dbReference>
<keyword evidence="9" id="KW-0539">Nucleus</keyword>
<evidence type="ECO:0000256" key="2">
    <source>
        <dbReference type="ARBA" id="ARBA00004629"/>
    </source>
</evidence>
<dbReference type="InterPro" id="IPR005549">
    <property type="entry name" value="Kinetochore_Nuf2_N"/>
</dbReference>
<dbReference type="GO" id="GO:0031262">
    <property type="term" value="C:Ndc80 complex"/>
    <property type="evidence" value="ECO:0007669"/>
    <property type="project" value="InterPro"/>
</dbReference>
<reference evidence="15 16" key="1">
    <citation type="journal article" date="2024" name="Nat. Commun.">
        <title>Phylogenomics reveals the evolutionary origins of lichenization in chlorophyte algae.</title>
        <authorList>
            <person name="Puginier C."/>
            <person name="Libourel C."/>
            <person name="Otte J."/>
            <person name="Skaloud P."/>
            <person name="Haon M."/>
            <person name="Grisel S."/>
            <person name="Petersen M."/>
            <person name="Berrin J.G."/>
            <person name="Delaux P.M."/>
            <person name="Dal Grande F."/>
            <person name="Keller J."/>
        </authorList>
    </citation>
    <scope>NUCLEOTIDE SEQUENCE [LARGE SCALE GENOMIC DNA]</scope>
    <source>
        <strain evidence="15 16">SAG 2036</strain>
    </source>
</reference>